<evidence type="ECO:0000256" key="5">
    <source>
        <dbReference type="ARBA" id="ARBA00022741"/>
    </source>
</evidence>
<dbReference type="PANTHER" id="PTHR13232">
    <property type="entry name" value="NAD(P)H-HYDRATE EPIMERASE"/>
    <property type="match status" value="1"/>
</dbReference>
<keyword evidence="5 10" id="KW-0547">Nucleotide-binding</keyword>
<evidence type="ECO:0000256" key="7">
    <source>
        <dbReference type="ARBA" id="ARBA00022958"/>
    </source>
</evidence>
<organism evidence="12 13">
    <name type="scientific">Paratissierella segnis</name>
    <dbReference type="NCBI Taxonomy" id="2763679"/>
    <lineage>
        <taxon>Bacteria</taxon>
        <taxon>Bacillati</taxon>
        <taxon>Bacillota</taxon>
        <taxon>Tissierellia</taxon>
        <taxon>Tissierellales</taxon>
        <taxon>Tissierellaceae</taxon>
        <taxon>Paratissierella</taxon>
    </lineage>
</organism>
<protein>
    <recommendedName>
        <fullName evidence="3 10">NAD(P)H-hydrate epimerase</fullName>
        <ecNumber evidence="3 10">5.1.99.6</ecNumber>
    </recommendedName>
    <alternativeName>
        <fullName evidence="10">NAD(P)HX epimerase</fullName>
    </alternativeName>
</protein>
<dbReference type="GO" id="GO:0046872">
    <property type="term" value="F:metal ion binding"/>
    <property type="evidence" value="ECO:0007669"/>
    <property type="project" value="UniProtKB-KW"/>
</dbReference>
<keyword evidence="7 10" id="KW-0630">Potassium</keyword>
<dbReference type="PANTHER" id="PTHR13232:SF10">
    <property type="entry name" value="NAD(P)H-HYDRATE EPIMERASE"/>
    <property type="match status" value="1"/>
</dbReference>
<evidence type="ECO:0000313" key="12">
    <source>
        <dbReference type="EMBL" id="MBC8587366.1"/>
    </source>
</evidence>
<dbReference type="GO" id="GO:0052856">
    <property type="term" value="F:NAD(P)HX epimerase activity"/>
    <property type="evidence" value="ECO:0007669"/>
    <property type="project" value="UniProtKB-UniRule"/>
</dbReference>
<dbReference type="HAMAP" id="MF_01966">
    <property type="entry name" value="NADHX_epimerase"/>
    <property type="match status" value="1"/>
</dbReference>
<dbReference type="Proteomes" id="UP000601171">
    <property type="component" value="Unassembled WGS sequence"/>
</dbReference>
<dbReference type="NCBIfam" id="TIGR00197">
    <property type="entry name" value="yjeF_nterm"/>
    <property type="match status" value="1"/>
</dbReference>
<comment type="caution">
    <text evidence="10">Lacks conserved residue(s) required for the propagation of feature annotation.</text>
</comment>
<keyword evidence="6 10" id="KW-0521">NADP</keyword>
<dbReference type="AlphaFoldDB" id="A0A926ER92"/>
<dbReference type="GO" id="GO:0000166">
    <property type="term" value="F:nucleotide binding"/>
    <property type="evidence" value="ECO:0007669"/>
    <property type="project" value="UniProtKB-KW"/>
</dbReference>
<dbReference type="InterPro" id="IPR004443">
    <property type="entry name" value="YjeF_N_dom"/>
</dbReference>
<evidence type="ECO:0000256" key="1">
    <source>
        <dbReference type="ARBA" id="ARBA00000013"/>
    </source>
</evidence>
<keyword evidence="8 10" id="KW-0520">NAD</keyword>
<feature type="binding site" evidence="10">
    <location>
        <position position="127"/>
    </location>
    <ligand>
        <name>K(+)</name>
        <dbReference type="ChEBI" id="CHEBI:29103"/>
    </ligand>
</feature>
<dbReference type="Pfam" id="PF03853">
    <property type="entry name" value="YjeF_N"/>
    <property type="match status" value="1"/>
</dbReference>
<feature type="binding site" evidence="10">
    <location>
        <begin position="55"/>
        <end position="59"/>
    </location>
    <ligand>
        <name>(6S)-NADPHX</name>
        <dbReference type="ChEBI" id="CHEBI:64076"/>
    </ligand>
</feature>
<dbReference type="InterPro" id="IPR032976">
    <property type="entry name" value="YJEFN_prot_NAXE-like"/>
</dbReference>
<comment type="cofactor">
    <cofactor evidence="10">
        <name>K(+)</name>
        <dbReference type="ChEBI" id="CHEBI:29103"/>
    </cofactor>
    <text evidence="10">Binds 1 potassium ion per subunit.</text>
</comment>
<sequence length="229" mass="24837">MLIINCDEMKAMDSYAINNIGIPGIVLMENAAHRVLTNIDLDNTNSFTIVCGVGNNGGDGLAIARNLSLKYKEVNLFIIGDLNKGTQNFNTNLNILNNLGVKFTHIATDEDLTQLKDSLNNSDLTIDAIFGIGITREVGGLFHKTIDTINKYSTQTLAVDIPSGLDGNTGNVLGISIKAYKTITFHHMKKGLLKNKDCTGEIVVEDIGIPDKATKVIIENNNSQDKQST</sequence>
<dbReference type="Gene3D" id="3.40.50.10260">
    <property type="entry name" value="YjeF N-terminal domain"/>
    <property type="match status" value="1"/>
</dbReference>
<evidence type="ECO:0000256" key="2">
    <source>
        <dbReference type="ARBA" id="ARBA00000909"/>
    </source>
</evidence>
<feature type="binding site" evidence="10">
    <location>
        <position position="160"/>
    </location>
    <ligand>
        <name>(6S)-NADPHX</name>
        <dbReference type="ChEBI" id="CHEBI:64076"/>
    </ligand>
</feature>
<evidence type="ECO:0000313" key="13">
    <source>
        <dbReference type="Proteomes" id="UP000601171"/>
    </source>
</evidence>
<name>A0A926ER92_9FIRM</name>
<feature type="domain" description="YjeF N-terminal" evidence="11">
    <location>
        <begin position="9"/>
        <end position="215"/>
    </location>
</feature>
<keyword evidence="4 10" id="KW-0479">Metal-binding</keyword>
<evidence type="ECO:0000256" key="9">
    <source>
        <dbReference type="ARBA" id="ARBA00023235"/>
    </source>
</evidence>
<comment type="caution">
    <text evidence="12">The sequence shown here is derived from an EMBL/GenBank/DDBJ whole genome shotgun (WGS) entry which is preliminary data.</text>
</comment>
<evidence type="ECO:0000256" key="4">
    <source>
        <dbReference type="ARBA" id="ARBA00022723"/>
    </source>
</evidence>
<reference evidence="12" key="1">
    <citation type="submission" date="2020-08" db="EMBL/GenBank/DDBJ databases">
        <title>Genome public.</title>
        <authorList>
            <person name="Liu C."/>
            <person name="Sun Q."/>
        </authorList>
    </citation>
    <scope>NUCLEOTIDE SEQUENCE</scope>
    <source>
        <strain evidence="12">BX21</strain>
    </source>
</reference>
<keyword evidence="9 10" id="KW-0413">Isomerase</keyword>
<evidence type="ECO:0000259" key="11">
    <source>
        <dbReference type="PROSITE" id="PS51385"/>
    </source>
</evidence>
<dbReference type="EC" id="5.1.99.6" evidence="3 10"/>
<evidence type="ECO:0000256" key="6">
    <source>
        <dbReference type="ARBA" id="ARBA00022857"/>
    </source>
</evidence>
<feature type="binding site" evidence="10">
    <location>
        <begin position="131"/>
        <end position="137"/>
    </location>
    <ligand>
        <name>(6S)-NADPHX</name>
        <dbReference type="ChEBI" id="CHEBI:64076"/>
    </ligand>
</feature>
<comment type="catalytic activity">
    <reaction evidence="1 10">
        <text>(6R)-NADHX = (6S)-NADHX</text>
        <dbReference type="Rhea" id="RHEA:32215"/>
        <dbReference type="ChEBI" id="CHEBI:64074"/>
        <dbReference type="ChEBI" id="CHEBI:64075"/>
        <dbReference type="EC" id="5.1.99.6"/>
    </reaction>
</comment>
<comment type="catalytic activity">
    <reaction evidence="2 10">
        <text>(6R)-NADPHX = (6S)-NADPHX</text>
        <dbReference type="Rhea" id="RHEA:32227"/>
        <dbReference type="ChEBI" id="CHEBI:64076"/>
        <dbReference type="ChEBI" id="CHEBI:64077"/>
        <dbReference type="EC" id="5.1.99.6"/>
    </reaction>
</comment>
<keyword evidence="13" id="KW-1185">Reference proteome</keyword>
<feature type="binding site" evidence="10">
    <location>
        <position position="163"/>
    </location>
    <ligand>
        <name>K(+)</name>
        <dbReference type="ChEBI" id="CHEBI:29103"/>
    </ligand>
</feature>
<dbReference type="RefSeq" id="WP_262428823.1">
    <property type="nucleotide sequence ID" value="NZ_JACRTG010000010.1"/>
</dbReference>
<dbReference type="InterPro" id="IPR036652">
    <property type="entry name" value="YjeF_N_dom_sf"/>
</dbReference>
<feature type="binding site" evidence="10">
    <location>
        <position position="56"/>
    </location>
    <ligand>
        <name>K(+)</name>
        <dbReference type="ChEBI" id="CHEBI:29103"/>
    </ligand>
</feature>
<dbReference type="PROSITE" id="PS51385">
    <property type="entry name" value="YJEF_N"/>
    <property type="match status" value="1"/>
</dbReference>
<proteinExistence type="inferred from homology"/>
<evidence type="ECO:0000256" key="3">
    <source>
        <dbReference type="ARBA" id="ARBA00012228"/>
    </source>
</evidence>
<evidence type="ECO:0000256" key="10">
    <source>
        <dbReference type="HAMAP-Rule" id="MF_01966"/>
    </source>
</evidence>
<comment type="function">
    <text evidence="10">Catalyzes the epimerization of the S- and R-forms of NAD(P)HX, a damaged form of NAD(P)H that is a result of enzymatic or heat-dependent hydration. This is a prerequisite for the S-specific NAD(P)H-hydrate dehydratase to allow the repair of both epimers of NAD(P)HX.</text>
</comment>
<accession>A0A926ER92</accession>
<dbReference type="SUPFAM" id="SSF64153">
    <property type="entry name" value="YjeF N-terminal domain-like"/>
    <property type="match status" value="1"/>
</dbReference>
<gene>
    <name evidence="10" type="primary">nnrE</name>
    <name evidence="12" type="ORF">H8707_03830</name>
</gene>
<comment type="similarity">
    <text evidence="10">Belongs to the NnrE/AIBP family.</text>
</comment>
<dbReference type="EMBL" id="JACRTG010000010">
    <property type="protein sequence ID" value="MBC8587366.1"/>
    <property type="molecule type" value="Genomic_DNA"/>
</dbReference>
<evidence type="ECO:0000256" key="8">
    <source>
        <dbReference type="ARBA" id="ARBA00023027"/>
    </source>
</evidence>